<comment type="cofactor">
    <cofactor evidence="6">
        <name>FAD</name>
        <dbReference type="ChEBI" id="CHEBI:57692"/>
    </cofactor>
    <text evidence="6">Binds 1 FAD per subunit.</text>
</comment>
<dbReference type="SUPFAM" id="SSF48173">
    <property type="entry name" value="Cryptochrome/photolyase FAD-binding domain"/>
    <property type="match status" value="1"/>
</dbReference>
<keyword evidence="3 6" id="KW-0285">Flavoprotein</keyword>
<feature type="region of interest" description="Disordered" evidence="9">
    <location>
        <begin position="586"/>
        <end position="607"/>
    </location>
</feature>
<dbReference type="Gene3D" id="1.10.579.10">
    <property type="entry name" value="DNA Cyclobutane Dipyrimidine Photolyase, subunit A, domain 3"/>
    <property type="match status" value="1"/>
</dbReference>
<dbReference type="Pfam" id="PF00875">
    <property type="entry name" value="DNA_photolyase"/>
    <property type="match status" value="1"/>
</dbReference>
<dbReference type="InterPro" id="IPR036134">
    <property type="entry name" value="Crypto/Photolyase_FAD-like_sf"/>
</dbReference>
<feature type="region of interest" description="Disordered" evidence="9">
    <location>
        <begin position="746"/>
        <end position="812"/>
    </location>
</feature>
<evidence type="ECO:0000259" key="11">
    <source>
        <dbReference type="PROSITE" id="PS51645"/>
    </source>
</evidence>
<feature type="site" description="Electron transfer via tryptophanyl radical" evidence="7">
    <location>
        <position position="427"/>
    </location>
</feature>
<evidence type="ECO:0000256" key="6">
    <source>
        <dbReference type="PIRSR" id="PIRSR602081-1"/>
    </source>
</evidence>
<dbReference type="AlphaFoldDB" id="A0AAN6GUM9"/>
<accession>A0AAN6GUM9</accession>
<keyword evidence="5" id="KW-0157">Chromophore</keyword>
<dbReference type="GO" id="GO:0003684">
    <property type="term" value="F:damaged DNA binding"/>
    <property type="evidence" value="ECO:0007669"/>
    <property type="project" value="TreeGrafter"/>
</dbReference>
<evidence type="ECO:0000256" key="1">
    <source>
        <dbReference type="ARBA" id="ARBA00001932"/>
    </source>
</evidence>
<evidence type="ECO:0000256" key="3">
    <source>
        <dbReference type="ARBA" id="ARBA00022630"/>
    </source>
</evidence>
<dbReference type="SUPFAM" id="SSF52425">
    <property type="entry name" value="Cryptochrome/photolyase, N-terminal domain"/>
    <property type="match status" value="1"/>
</dbReference>
<dbReference type="NCBIfam" id="TIGR02765">
    <property type="entry name" value="crypto_DASH"/>
    <property type="match status" value="1"/>
</dbReference>
<feature type="compositionally biased region" description="Low complexity" evidence="9">
    <location>
        <begin position="746"/>
        <end position="762"/>
    </location>
</feature>
<dbReference type="InterPro" id="IPR014133">
    <property type="entry name" value="Cry_DASH"/>
</dbReference>
<name>A0AAN6GUM9_9BASI</name>
<organism evidence="12 13">
    <name type="scientific">Tilletia horrida</name>
    <dbReference type="NCBI Taxonomy" id="155126"/>
    <lineage>
        <taxon>Eukaryota</taxon>
        <taxon>Fungi</taxon>
        <taxon>Dikarya</taxon>
        <taxon>Basidiomycota</taxon>
        <taxon>Ustilaginomycotina</taxon>
        <taxon>Exobasidiomycetes</taxon>
        <taxon>Tilletiales</taxon>
        <taxon>Tilletiaceae</taxon>
        <taxon>Tilletia</taxon>
    </lineage>
</organism>
<feature type="site" description="Electron transfer via tryptophanyl radical" evidence="7">
    <location>
        <position position="507"/>
    </location>
</feature>
<dbReference type="InterPro" id="IPR014729">
    <property type="entry name" value="Rossmann-like_a/b/a_fold"/>
</dbReference>
<evidence type="ECO:0000256" key="8">
    <source>
        <dbReference type="SAM" id="Coils"/>
    </source>
</evidence>
<dbReference type="Proteomes" id="UP001176517">
    <property type="component" value="Unassembled WGS sequence"/>
</dbReference>
<keyword evidence="10" id="KW-0732">Signal</keyword>
<dbReference type="InterPro" id="IPR002081">
    <property type="entry name" value="Cryptochrome/DNA_photolyase_1"/>
</dbReference>
<dbReference type="InterPro" id="IPR005101">
    <property type="entry name" value="Cryptochr/Photolyase_FAD-bd"/>
</dbReference>
<keyword evidence="8" id="KW-0175">Coiled coil</keyword>
<sequence length="1054" mass="112486">MTLPLFPLLCQWVSSAHQSVAPPPLPQLQARAEDGELYSQSEYLVPLYVFDEREIELSGLPAYKRSGPEARTEHYGFWKTGGFRTRFVAECVYDLRTRLQEHGSDLLIRFGIPEVVVENLVKAFQDRGDHVEGVWMQKEMTEPEARVEESIQQRMAARGVPVRFVYGKTLVHPADLPFTINETPDVFTPFRKRVEALGSSMVRKSLKVPKQFKAFLHDVPHTEDYSLDVTFEVDVNGERTDLLERDEKRSGEISFNDILDYLLRPLNAPGQTRPFETQFHLQQRHPASAFPLRGGETSAIERLEWYFVRGTGSDSSRWGKHDAPPVARYKQTRNNLIGHAYSTKMSPFLAYGSVSPRQIWEALDAHDLKFGSNQNTYWVRFELLWRDFFALIANKYGQLLFELGGFEMATDTRQAQKKIEGDWWKRWYPERDPADHAVVRVLEGKTGIPFIDANITELRESGFMSNRGRQNVASFLSKDLSYDWRIGAEFFQSHLIDYDATSNYGNWQYVAGVGNDPRASRQFNIIKQSKTYDPDGEYIKLWVPELRSLTTPVVHHPWTHPREAAKLGGTYPTKPLIESDTWHKHYATPTTPLRGGPSGLGNSSNHATVGRTLGGSLGSLGVGSHNIGLANGSVSSASTRSGSFSRIPGRGPSAALERGGALGPALAARSAVGAGSGGAVIGGIPPASLVSGGPGLGAVGGTGPAAAAAAAAAATPGGIGRGSGANTWFGRGGAAVGQSVAGSARILPSGSSSGSRPSSGAGTAVDHGLGRTPSARFGAATPAAGNVIGGTSALGPTPNQPGTPFSVPSGASSEDVISALTGELRSLRSALDLVTSTLLQGRGGVGTPGGLQTSLGVQALPAPQNTSSDRSEVLGLGSSALNTPGTPFKPLPGTGTPSYPPLSNSPVAGRRPMFGAVGQPAPLSGSPSSSPMPPAAFPNTYSNLSPQPFANAPHNNLAALVGTNGESGEAMDRVRLAEEQGRQLRDQIQQWEDRVRMLVEELRDGNAHAPQPSPLSASQAPSDDGPFGRGLPVGPGRGAPSNAAPGAGRFGRGG</sequence>
<gene>
    <name evidence="12" type="ORF">OC846_000737</name>
</gene>
<feature type="compositionally biased region" description="Polar residues" evidence="9">
    <location>
        <begin position="895"/>
        <end position="906"/>
    </location>
</feature>
<dbReference type="EMBL" id="JAPDMZ010000008">
    <property type="protein sequence ID" value="KAK0557090.1"/>
    <property type="molecule type" value="Genomic_DNA"/>
</dbReference>
<feature type="domain" description="Photolyase/cryptochrome alpha/beta" evidence="11">
    <location>
        <begin position="7"/>
        <end position="170"/>
    </location>
</feature>
<feature type="region of interest" description="Disordered" evidence="9">
    <location>
        <begin position="1005"/>
        <end position="1054"/>
    </location>
</feature>
<comment type="caution">
    <text evidence="12">The sequence shown here is derived from an EMBL/GenBank/DDBJ whole genome shotgun (WGS) entry which is preliminary data.</text>
</comment>
<dbReference type="PANTHER" id="PTHR11455:SF22">
    <property type="entry name" value="CRYPTOCHROME DASH"/>
    <property type="match status" value="1"/>
</dbReference>
<evidence type="ECO:0000313" key="13">
    <source>
        <dbReference type="Proteomes" id="UP001176517"/>
    </source>
</evidence>
<feature type="binding site" evidence="6">
    <location>
        <begin position="382"/>
        <end position="389"/>
    </location>
    <ligand>
        <name>FAD</name>
        <dbReference type="ChEBI" id="CHEBI:57692"/>
    </ligand>
</feature>
<feature type="compositionally biased region" description="Low complexity" evidence="9">
    <location>
        <begin position="633"/>
        <end position="645"/>
    </location>
</feature>
<feature type="coiled-coil region" evidence="8">
    <location>
        <begin position="974"/>
        <end position="1001"/>
    </location>
</feature>
<dbReference type="PANTHER" id="PTHR11455">
    <property type="entry name" value="CRYPTOCHROME"/>
    <property type="match status" value="1"/>
</dbReference>
<feature type="region of interest" description="Disordered" evidence="9">
    <location>
        <begin position="860"/>
        <end position="940"/>
    </location>
</feature>
<dbReference type="InterPro" id="IPR036155">
    <property type="entry name" value="Crypto/Photolyase_N_sf"/>
</dbReference>
<dbReference type="Gene3D" id="3.40.50.620">
    <property type="entry name" value="HUPs"/>
    <property type="match status" value="1"/>
</dbReference>
<reference evidence="12" key="1">
    <citation type="journal article" date="2023" name="PhytoFront">
        <title>Draft Genome Resources of Seven Strains of Tilletia horrida, Causal Agent of Kernel Smut of Rice.</title>
        <authorList>
            <person name="Khanal S."/>
            <person name="Antony Babu S."/>
            <person name="Zhou X.G."/>
        </authorList>
    </citation>
    <scope>NUCLEOTIDE SEQUENCE</scope>
    <source>
        <strain evidence="12">TX6</strain>
    </source>
</reference>
<keyword evidence="13" id="KW-1185">Reference proteome</keyword>
<dbReference type="PROSITE" id="PS51645">
    <property type="entry name" value="PHR_CRY_ALPHA_BETA"/>
    <property type="match status" value="1"/>
</dbReference>
<evidence type="ECO:0000256" key="7">
    <source>
        <dbReference type="PIRSR" id="PIRSR602081-2"/>
    </source>
</evidence>
<feature type="region of interest" description="Disordered" evidence="9">
    <location>
        <begin position="633"/>
        <end position="658"/>
    </location>
</feature>
<feature type="compositionally biased region" description="Low complexity" evidence="9">
    <location>
        <begin position="920"/>
        <end position="929"/>
    </location>
</feature>
<feature type="binding site" evidence="6">
    <location>
        <position position="329"/>
    </location>
    <ligand>
        <name>FAD</name>
        <dbReference type="ChEBI" id="CHEBI:57692"/>
    </ligand>
</feature>
<proteinExistence type="inferred from homology"/>
<dbReference type="GO" id="GO:0003904">
    <property type="term" value="F:deoxyribodipyrimidine photo-lyase activity"/>
    <property type="evidence" value="ECO:0007669"/>
    <property type="project" value="TreeGrafter"/>
</dbReference>
<dbReference type="GO" id="GO:0071949">
    <property type="term" value="F:FAD binding"/>
    <property type="evidence" value="ECO:0007669"/>
    <property type="project" value="TreeGrafter"/>
</dbReference>
<evidence type="ECO:0000256" key="2">
    <source>
        <dbReference type="ARBA" id="ARBA00005862"/>
    </source>
</evidence>
<feature type="signal peptide" evidence="10">
    <location>
        <begin position="1"/>
        <end position="16"/>
    </location>
</feature>
<feature type="compositionally biased region" description="Gly residues" evidence="9">
    <location>
        <begin position="1027"/>
        <end position="1037"/>
    </location>
</feature>
<evidence type="ECO:0000256" key="5">
    <source>
        <dbReference type="ARBA" id="ARBA00022991"/>
    </source>
</evidence>
<feature type="binding site" evidence="6">
    <location>
        <begin position="497"/>
        <end position="499"/>
    </location>
    <ligand>
        <name>FAD</name>
        <dbReference type="ChEBI" id="CHEBI:57692"/>
    </ligand>
</feature>
<dbReference type="GO" id="GO:0000719">
    <property type="term" value="P:photoreactive repair"/>
    <property type="evidence" value="ECO:0007669"/>
    <property type="project" value="TreeGrafter"/>
</dbReference>
<dbReference type="Gene3D" id="1.25.40.80">
    <property type="match status" value="1"/>
</dbReference>
<feature type="chain" id="PRO_5042880791" description="Photolyase/cryptochrome alpha/beta domain-containing protein" evidence="10">
    <location>
        <begin position="17"/>
        <end position="1054"/>
    </location>
</feature>
<protein>
    <recommendedName>
        <fullName evidence="11">Photolyase/cryptochrome alpha/beta domain-containing protein</fullName>
    </recommendedName>
</protein>
<evidence type="ECO:0000256" key="9">
    <source>
        <dbReference type="SAM" id="MobiDB-lite"/>
    </source>
</evidence>
<dbReference type="Pfam" id="PF03441">
    <property type="entry name" value="FAD_binding_7"/>
    <property type="match status" value="1"/>
</dbReference>
<dbReference type="PRINTS" id="PR00147">
    <property type="entry name" value="DNAPHOTLYASE"/>
</dbReference>
<dbReference type="InterPro" id="IPR006050">
    <property type="entry name" value="DNA_photolyase_N"/>
</dbReference>
<evidence type="ECO:0000256" key="10">
    <source>
        <dbReference type="SAM" id="SignalP"/>
    </source>
</evidence>
<evidence type="ECO:0000256" key="4">
    <source>
        <dbReference type="ARBA" id="ARBA00022827"/>
    </source>
</evidence>
<comment type="cofactor">
    <cofactor evidence="1">
        <name>(6R)-5,10-methylene-5,6,7,8-tetrahydrofolate</name>
        <dbReference type="ChEBI" id="CHEBI:15636"/>
    </cofactor>
</comment>
<feature type="site" description="Electron transfer via tryptophanyl radical" evidence="7">
    <location>
        <position position="484"/>
    </location>
</feature>
<comment type="similarity">
    <text evidence="2">Belongs to the DNA photolyase class-1 family.</text>
</comment>
<feature type="compositionally biased region" description="Low complexity" evidence="9">
    <location>
        <begin position="1007"/>
        <end position="1022"/>
    </location>
</feature>
<feature type="binding site" evidence="6">
    <location>
        <begin position="342"/>
        <end position="346"/>
    </location>
    <ligand>
        <name>FAD</name>
        <dbReference type="ChEBI" id="CHEBI:57692"/>
    </ligand>
</feature>
<evidence type="ECO:0000313" key="12">
    <source>
        <dbReference type="EMBL" id="KAK0557090.1"/>
    </source>
</evidence>
<keyword evidence="4 6" id="KW-0274">FAD</keyword>